<dbReference type="Pfam" id="PF06445">
    <property type="entry name" value="GyrI-like"/>
    <property type="match status" value="1"/>
</dbReference>
<dbReference type="Gene3D" id="3.20.80.10">
    <property type="entry name" value="Regulatory factor, effector binding domain"/>
    <property type="match status" value="1"/>
</dbReference>
<protein>
    <submittedName>
        <fullName evidence="2">Putative transcriptional regulator YdeE</fullName>
    </submittedName>
</protein>
<dbReference type="EMBL" id="JACHDO010000001">
    <property type="protein sequence ID" value="MBB5490291.1"/>
    <property type="molecule type" value="Genomic_DNA"/>
</dbReference>
<dbReference type="Proteomes" id="UP000579647">
    <property type="component" value="Unassembled WGS sequence"/>
</dbReference>
<keyword evidence="3" id="KW-1185">Reference proteome</keyword>
<dbReference type="InterPro" id="IPR029442">
    <property type="entry name" value="GyrI-like"/>
</dbReference>
<reference evidence="2 3" key="1">
    <citation type="submission" date="2020-08" db="EMBL/GenBank/DDBJ databases">
        <title>Sequencing the genomes of 1000 actinobacteria strains.</title>
        <authorList>
            <person name="Klenk H.-P."/>
        </authorList>
    </citation>
    <scope>NUCLEOTIDE SEQUENCE [LARGE SCALE GENOMIC DNA]</scope>
    <source>
        <strain evidence="2 3">DSM 44598</strain>
    </source>
</reference>
<dbReference type="SMART" id="SM00871">
    <property type="entry name" value="AraC_E_bind"/>
    <property type="match status" value="1"/>
</dbReference>
<evidence type="ECO:0000259" key="1">
    <source>
        <dbReference type="SMART" id="SM00871"/>
    </source>
</evidence>
<dbReference type="AlphaFoldDB" id="A0A840WB86"/>
<dbReference type="InterPro" id="IPR011256">
    <property type="entry name" value="Reg_factor_effector_dom_sf"/>
</dbReference>
<dbReference type="InterPro" id="IPR010499">
    <property type="entry name" value="AraC_E-bd"/>
</dbReference>
<gene>
    <name evidence="2" type="ORF">HNR07_001428</name>
</gene>
<dbReference type="PANTHER" id="PTHR36444">
    <property type="entry name" value="TRANSCRIPTIONAL REGULATOR PROTEIN YOBU-RELATED"/>
    <property type="match status" value="1"/>
</dbReference>
<evidence type="ECO:0000313" key="3">
    <source>
        <dbReference type="Proteomes" id="UP000579647"/>
    </source>
</evidence>
<feature type="domain" description="AraC effector-binding" evidence="1">
    <location>
        <begin position="1"/>
        <end position="163"/>
    </location>
</feature>
<dbReference type="InterPro" id="IPR053182">
    <property type="entry name" value="YobU-like_regulator"/>
</dbReference>
<dbReference type="SUPFAM" id="SSF55136">
    <property type="entry name" value="Probable bacterial effector-binding domain"/>
    <property type="match status" value="1"/>
</dbReference>
<sequence length="166" mass="18657">MRYRIVEKDAFRLIGPKARVPLVHEGVNEPMVEFVKGIPDSDYERIEELSDQEPHGGVSVTVTHDPDRREGSEVDYYVAAATSVAEAPEGMEALEVPAGTWVVFPFEKYAFPEAIQRIWLYAGAEWFPSNPAYQHKHGPELLSVEYDGQDQNLASGELWLPVEKAV</sequence>
<comment type="caution">
    <text evidence="2">The sequence shown here is derived from an EMBL/GenBank/DDBJ whole genome shotgun (WGS) entry which is preliminary data.</text>
</comment>
<evidence type="ECO:0000313" key="2">
    <source>
        <dbReference type="EMBL" id="MBB5490291.1"/>
    </source>
</evidence>
<name>A0A840WB86_9ACTN</name>
<dbReference type="PANTHER" id="PTHR36444:SF3">
    <property type="entry name" value="TRANSCRIPTIONAL ACTIVATOR, PUTATIVE-RELATED"/>
    <property type="match status" value="1"/>
</dbReference>
<proteinExistence type="predicted"/>
<accession>A0A840WB86</accession>
<organism evidence="2 3">
    <name type="scientific">Nocardiopsis metallicus</name>
    <dbReference type="NCBI Taxonomy" id="179819"/>
    <lineage>
        <taxon>Bacteria</taxon>
        <taxon>Bacillati</taxon>
        <taxon>Actinomycetota</taxon>
        <taxon>Actinomycetes</taxon>
        <taxon>Streptosporangiales</taxon>
        <taxon>Nocardiopsidaceae</taxon>
        <taxon>Nocardiopsis</taxon>
    </lineage>
</organism>